<dbReference type="InterPro" id="IPR036111">
    <property type="entry name" value="Mal/L-sulfo/L-lacto_DH-like_sf"/>
</dbReference>
<dbReference type="eggNOG" id="COG2055">
    <property type="taxonomic scope" value="Bacteria"/>
</dbReference>
<evidence type="ECO:0000256" key="3">
    <source>
        <dbReference type="SAM" id="MobiDB-lite"/>
    </source>
</evidence>
<name>D4BBG2_9ENTR</name>
<organism evidence="4 5">
    <name type="scientific">Citrobacter youngae ATCC 29220</name>
    <dbReference type="NCBI Taxonomy" id="500640"/>
    <lineage>
        <taxon>Bacteria</taxon>
        <taxon>Pseudomonadati</taxon>
        <taxon>Pseudomonadota</taxon>
        <taxon>Gammaproteobacteria</taxon>
        <taxon>Enterobacterales</taxon>
        <taxon>Enterobacteriaceae</taxon>
        <taxon>Citrobacter</taxon>
        <taxon>Citrobacter freundii complex</taxon>
    </lineage>
</organism>
<evidence type="ECO:0000313" key="5">
    <source>
        <dbReference type="Proteomes" id="UP000003880"/>
    </source>
</evidence>
<dbReference type="Pfam" id="PF02615">
    <property type="entry name" value="Ldh_2"/>
    <property type="match status" value="1"/>
</dbReference>
<keyword evidence="2" id="KW-0560">Oxidoreductase</keyword>
<dbReference type="Gene3D" id="1.20.5.460">
    <property type="entry name" value="Single helix bin"/>
    <property type="match status" value="1"/>
</dbReference>
<dbReference type="NCBIfam" id="NF007504">
    <property type="entry name" value="PRK10098.1"/>
    <property type="match status" value="1"/>
</dbReference>
<evidence type="ECO:0000313" key="4">
    <source>
        <dbReference type="EMBL" id="EFE08684.1"/>
    </source>
</evidence>
<dbReference type="SUPFAM" id="SSF89733">
    <property type="entry name" value="L-sulfolactate dehydrogenase-like"/>
    <property type="match status" value="1"/>
</dbReference>
<dbReference type="AlphaFoldDB" id="D4BBG2"/>
<reference evidence="4 5" key="1">
    <citation type="submission" date="2010-02" db="EMBL/GenBank/DDBJ databases">
        <authorList>
            <person name="Weinstock G."/>
            <person name="Sodergren E."/>
            <person name="Clifton S."/>
            <person name="Fulton L."/>
            <person name="Fulton B."/>
            <person name="Courtney L."/>
            <person name="Fronick C."/>
            <person name="Harrison M."/>
            <person name="Strong C."/>
            <person name="Farmer C."/>
            <person name="Delahaunty K."/>
            <person name="Markovic C."/>
            <person name="Hall O."/>
            <person name="Minx P."/>
            <person name="Tomlinson C."/>
            <person name="Mitreva M."/>
            <person name="Nelson J."/>
            <person name="Hou S."/>
            <person name="Wollam A."/>
            <person name="Pepin K.H."/>
            <person name="Johnson M."/>
            <person name="Bhonagiri V."/>
            <person name="Zhang X."/>
            <person name="Suruliraj S."/>
            <person name="Warren W."/>
            <person name="Chinwalla A."/>
            <person name="Mardis E.R."/>
            <person name="Wilson R.K."/>
        </authorList>
    </citation>
    <scope>NUCLEOTIDE SEQUENCE [LARGE SCALE GENOMIC DNA]</scope>
    <source>
        <strain evidence="4 5">ATCC 29220</strain>
    </source>
</reference>
<evidence type="ECO:0000256" key="2">
    <source>
        <dbReference type="ARBA" id="ARBA00023002"/>
    </source>
</evidence>
<dbReference type="EMBL" id="ABWL02000007">
    <property type="protein sequence ID" value="EFE08684.1"/>
    <property type="molecule type" value="Genomic_DNA"/>
</dbReference>
<dbReference type="Gene3D" id="3.30.1370.60">
    <property type="entry name" value="Hypothetical oxidoreductase yiak, domain 2"/>
    <property type="match status" value="1"/>
</dbReference>
<gene>
    <name evidence="4" type="ORF">CIT292_08008</name>
</gene>
<comment type="caution">
    <text evidence="4">The sequence shown here is derived from an EMBL/GenBank/DDBJ whole genome shotgun (WGS) entry which is preliminary data.</text>
</comment>
<dbReference type="HOGENOM" id="CLU_040452_1_0_6"/>
<dbReference type="Proteomes" id="UP000003880">
    <property type="component" value="Unassembled WGS sequence"/>
</dbReference>
<sequence>MAQHSLLKNKKHNKHATQQEITMNSGHRFHVPTLHAFIQAVFHQMGSNEQEARLVADHLIASNLAGHDSHGIGMIPSYIRSFSQGHLQINRHAKVVKDAGAVITLDGDCAFGQVAAHEAITLGIEKARQYGIAAVALHNSHHIGRIGYWAEQCAAAGFVSVHFVNVVGIPMVAPFHGRDSRFGTNPFCVVFPRKNTFPLLLDYATSAIAFGKTRVAWHKGEPVAPGCLIDAEGAPTTDPAVMQVSPLGSLLTFAQHKGYALAAMCEIMGGALSGGKTTHEESLQTSADAIINCMTTIIMNPELFGAPDCDKQVAAFAEWVKASPHADDAPILLPGEWEVNTRQARMEQGIPLDAGSWQAICEAARQIGMPEDVLQAFRQRLEQ</sequence>
<feature type="compositionally biased region" description="Polar residues" evidence="3">
    <location>
        <begin position="16"/>
        <end position="25"/>
    </location>
</feature>
<accession>D4BBG2</accession>
<dbReference type="Gene3D" id="1.10.1530.10">
    <property type="match status" value="1"/>
</dbReference>
<dbReference type="InterPro" id="IPR043143">
    <property type="entry name" value="Mal/L-sulf/L-lact_DH-like_NADP"/>
</dbReference>
<dbReference type="PANTHER" id="PTHR11091:SF0">
    <property type="entry name" value="MALATE DEHYDROGENASE"/>
    <property type="match status" value="1"/>
</dbReference>
<evidence type="ECO:0000256" key="1">
    <source>
        <dbReference type="ARBA" id="ARBA00006056"/>
    </source>
</evidence>
<dbReference type="InterPro" id="IPR043144">
    <property type="entry name" value="Mal/L-sulf/L-lact_DH-like_ah"/>
</dbReference>
<proteinExistence type="inferred from homology"/>
<feature type="region of interest" description="Disordered" evidence="3">
    <location>
        <begin position="1"/>
        <end position="25"/>
    </location>
</feature>
<dbReference type="GO" id="GO:0016491">
    <property type="term" value="F:oxidoreductase activity"/>
    <property type="evidence" value="ECO:0007669"/>
    <property type="project" value="UniProtKB-KW"/>
</dbReference>
<dbReference type="PANTHER" id="PTHR11091">
    <property type="entry name" value="OXIDOREDUCTASE-RELATED"/>
    <property type="match status" value="1"/>
</dbReference>
<comment type="similarity">
    <text evidence="1">Belongs to the LDH2/MDH2 oxidoreductase family.</text>
</comment>
<protein>
    <submittedName>
        <fullName evidence="4">Malate/L-lactate dehydrogenase</fullName>
    </submittedName>
</protein>
<dbReference type="InterPro" id="IPR003767">
    <property type="entry name" value="Malate/L-lactate_DH-like"/>
</dbReference>